<evidence type="ECO:0000256" key="2">
    <source>
        <dbReference type="HAMAP-Rule" id="MF_00003"/>
    </source>
</evidence>
<comment type="caution">
    <text evidence="3">The sequence shown here is derived from an EMBL/GenBank/DDBJ whole genome shotgun (WGS) entry which is preliminary data.</text>
</comment>
<dbReference type="InterPro" id="IPR015946">
    <property type="entry name" value="KH_dom-like_a/b"/>
</dbReference>
<dbReference type="Pfam" id="PF02033">
    <property type="entry name" value="RBFA"/>
    <property type="match status" value="1"/>
</dbReference>
<dbReference type="SUPFAM" id="SSF89919">
    <property type="entry name" value="Ribosome-binding factor A, RbfA"/>
    <property type="match status" value="1"/>
</dbReference>
<proteinExistence type="inferred from homology"/>
<comment type="function">
    <text evidence="2">One of several proteins that assist in the late maturation steps of the functional core of the 30S ribosomal subunit. Associates with free 30S ribosomal subunits (but not with 30S subunits that are part of 70S ribosomes or polysomes). Required for efficient processing of 16S rRNA. May interact with the 5'-terminal helix region of 16S rRNA.</text>
</comment>
<name>A0A831SSU5_PROAE</name>
<dbReference type="Gene3D" id="3.30.300.20">
    <property type="match status" value="1"/>
</dbReference>
<dbReference type="HAMAP" id="MF_00003">
    <property type="entry name" value="RbfA"/>
    <property type="match status" value="1"/>
</dbReference>
<gene>
    <name evidence="2 3" type="primary">rbfA</name>
    <name evidence="3" type="ORF">ENN50_07385</name>
</gene>
<comment type="subcellular location">
    <subcellularLocation>
        <location evidence="2">Cytoplasm</location>
    </subcellularLocation>
</comment>
<evidence type="ECO:0000313" key="3">
    <source>
        <dbReference type="EMBL" id="HED31488.1"/>
    </source>
</evidence>
<comment type="subunit">
    <text evidence="2">Monomer. Binds 30S ribosomal subunits, but not 50S ribosomal subunits or 70S ribosomes.</text>
</comment>
<dbReference type="GO" id="GO:0005829">
    <property type="term" value="C:cytosol"/>
    <property type="evidence" value="ECO:0007669"/>
    <property type="project" value="TreeGrafter"/>
</dbReference>
<evidence type="ECO:0000256" key="1">
    <source>
        <dbReference type="ARBA" id="ARBA00022517"/>
    </source>
</evidence>
<keyword evidence="2" id="KW-0963">Cytoplasm</keyword>
<protein>
    <recommendedName>
        <fullName evidence="2">Ribosome-binding factor A</fullName>
    </recommendedName>
</protein>
<dbReference type="GO" id="GO:0043024">
    <property type="term" value="F:ribosomal small subunit binding"/>
    <property type="evidence" value="ECO:0007669"/>
    <property type="project" value="TreeGrafter"/>
</dbReference>
<dbReference type="AlphaFoldDB" id="A0A831SSU5"/>
<dbReference type="EMBL" id="DSBW01000161">
    <property type="protein sequence ID" value="HED31488.1"/>
    <property type="molecule type" value="Genomic_DNA"/>
</dbReference>
<dbReference type="PANTHER" id="PTHR33515:SF1">
    <property type="entry name" value="RIBOSOME-BINDING FACTOR A, CHLOROPLASTIC-RELATED"/>
    <property type="match status" value="1"/>
</dbReference>
<comment type="similarity">
    <text evidence="2">Belongs to the RbfA family.</text>
</comment>
<organism evidence="3">
    <name type="scientific">Prosthecochloris aestuarii</name>
    <dbReference type="NCBI Taxonomy" id="1102"/>
    <lineage>
        <taxon>Bacteria</taxon>
        <taxon>Pseudomonadati</taxon>
        <taxon>Chlorobiota</taxon>
        <taxon>Chlorobiia</taxon>
        <taxon>Chlorobiales</taxon>
        <taxon>Chlorobiaceae</taxon>
        <taxon>Prosthecochloris</taxon>
    </lineage>
</organism>
<dbReference type="InterPro" id="IPR023799">
    <property type="entry name" value="RbfA_dom_sf"/>
</dbReference>
<dbReference type="PANTHER" id="PTHR33515">
    <property type="entry name" value="RIBOSOME-BINDING FACTOR A, CHLOROPLASTIC-RELATED"/>
    <property type="match status" value="1"/>
</dbReference>
<keyword evidence="1 2" id="KW-0690">Ribosome biogenesis</keyword>
<sequence>MSIRTDKVASLLQRELSAIFEKELPRSGPLVTVVEVKVTADLGIARVYLSLIGSEKQRADMMTYLQNEVKAVRKLLSSRIRHQFRRIPELEFFEDEQYEKARRIEELLRDALGGSAQERDDVT</sequence>
<dbReference type="GO" id="GO:0030490">
    <property type="term" value="P:maturation of SSU-rRNA"/>
    <property type="evidence" value="ECO:0007669"/>
    <property type="project" value="UniProtKB-UniRule"/>
</dbReference>
<reference evidence="3" key="1">
    <citation type="journal article" date="2020" name="mSystems">
        <title>Genome- and Community-Level Interaction Insights into Carbon Utilization and Element Cycling Functions of Hydrothermarchaeota in Hydrothermal Sediment.</title>
        <authorList>
            <person name="Zhou Z."/>
            <person name="Liu Y."/>
            <person name="Xu W."/>
            <person name="Pan J."/>
            <person name="Luo Z.H."/>
            <person name="Li M."/>
        </authorList>
    </citation>
    <scope>NUCLEOTIDE SEQUENCE [LARGE SCALE GENOMIC DNA]</scope>
    <source>
        <strain evidence="3">SpSt-1181</strain>
    </source>
</reference>
<accession>A0A831SSU5</accession>
<dbReference type="NCBIfam" id="TIGR00082">
    <property type="entry name" value="rbfA"/>
    <property type="match status" value="1"/>
</dbReference>
<dbReference type="Proteomes" id="UP000886335">
    <property type="component" value="Unassembled WGS sequence"/>
</dbReference>
<dbReference type="InterPro" id="IPR000238">
    <property type="entry name" value="RbfA"/>
</dbReference>